<evidence type="ECO:0000313" key="2">
    <source>
        <dbReference type="EMBL" id="ADK82935.1"/>
    </source>
</evidence>
<dbReference type="Gene3D" id="3.20.20.140">
    <property type="entry name" value="Metal-dependent hydrolases"/>
    <property type="match status" value="1"/>
</dbReference>
<dbReference type="PANTHER" id="PTHR43794:SF5">
    <property type="entry name" value="CHLOROHYDROLASE FAMILY PROTEIN"/>
    <property type="match status" value="1"/>
</dbReference>
<accession>E1R880</accession>
<feature type="domain" description="Amidohydrolase-related" evidence="1">
    <location>
        <begin position="63"/>
        <end position="404"/>
    </location>
</feature>
<dbReference type="GO" id="GO:0016810">
    <property type="term" value="F:hydrolase activity, acting on carbon-nitrogen (but not peptide) bonds"/>
    <property type="evidence" value="ECO:0007669"/>
    <property type="project" value="InterPro"/>
</dbReference>
<dbReference type="OrthoDB" id="378643at2"/>
<dbReference type="InterPro" id="IPR011059">
    <property type="entry name" value="Metal-dep_hydrolase_composite"/>
</dbReference>
<gene>
    <name evidence="2" type="ordered locus">Spirs_3849</name>
</gene>
<dbReference type="HOGENOM" id="CLU_012358_2_3_12"/>
<dbReference type="eggNOG" id="COG0402">
    <property type="taxonomic scope" value="Bacteria"/>
</dbReference>
<evidence type="ECO:0000259" key="1">
    <source>
        <dbReference type="Pfam" id="PF01979"/>
    </source>
</evidence>
<name>E1R880_SEDSS</name>
<dbReference type="SUPFAM" id="SSF51338">
    <property type="entry name" value="Composite domain of metallo-dependent hydrolases"/>
    <property type="match status" value="1"/>
</dbReference>
<dbReference type="STRING" id="573413.Spirs_3849"/>
<dbReference type="AlphaFoldDB" id="E1R880"/>
<keyword evidence="3" id="KW-1185">Reference proteome</keyword>
<dbReference type="SUPFAM" id="SSF51556">
    <property type="entry name" value="Metallo-dependent hydrolases"/>
    <property type="match status" value="1"/>
</dbReference>
<reference evidence="2 3" key="1">
    <citation type="journal article" date="2010" name="Stand. Genomic Sci.">
        <title>Complete genome sequence of Spirochaeta smaragdinae type strain (SEBR 4228).</title>
        <authorList>
            <person name="Mavromatis K."/>
            <person name="Yasawong M."/>
            <person name="Chertkov O."/>
            <person name="Lapidus A."/>
            <person name="Lucas S."/>
            <person name="Nolan M."/>
            <person name="Del Rio T.G."/>
            <person name="Tice H."/>
            <person name="Cheng J.F."/>
            <person name="Pitluck S."/>
            <person name="Liolios K."/>
            <person name="Ivanova N."/>
            <person name="Tapia R."/>
            <person name="Han C."/>
            <person name="Bruce D."/>
            <person name="Goodwin L."/>
            <person name="Pati A."/>
            <person name="Chen A."/>
            <person name="Palaniappan K."/>
            <person name="Land M."/>
            <person name="Hauser L."/>
            <person name="Chang Y.J."/>
            <person name="Jeffries C.D."/>
            <person name="Detter J.C."/>
            <person name="Rohde M."/>
            <person name="Brambilla E."/>
            <person name="Spring S."/>
            <person name="Goker M."/>
            <person name="Sikorski J."/>
            <person name="Woyke T."/>
            <person name="Bristow J."/>
            <person name="Eisen J.A."/>
            <person name="Markowitz V."/>
            <person name="Hugenholtz P."/>
            <person name="Klenk H.P."/>
            <person name="Kyrpides N.C."/>
        </authorList>
    </citation>
    <scope>NUCLEOTIDE SEQUENCE [LARGE SCALE GENOMIC DNA]</scope>
    <source>
        <strain evidence="3">DSM 11293 / JCM 15392 / SEBR 4228</strain>
    </source>
</reference>
<dbReference type="KEGG" id="ssm:Spirs_3849"/>
<dbReference type="EMBL" id="CP002116">
    <property type="protein sequence ID" value="ADK82935.1"/>
    <property type="molecule type" value="Genomic_DNA"/>
</dbReference>
<proteinExistence type="predicted"/>
<dbReference type="Pfam" id="PF01979">
    <property type="entry name" value="Amidohydro_1"/>
    <property type="match status" value="1"/>
</dbReference>
<evidence type="ECO:0000313" key="3">
    <source>
        <dbReference type="Proteomes" id="UP000002318"/>
    </source>
</evidence>
<dbReference type="PANTHER" id="PTHR43794">
    <property type="entry name" value="AMINOHYDROLASE SSNA-RELATED"/>
    <property type="match status" value="1"/>
</dbReference>
<protein>
    <submittedName>
        <fullName evidence="2">Amidohydrolase</fullName>
    </submittedName>
</protein>
<dbReference type="RefSeq" id="WP_013256394.1">
    <property type="nucleotide sequence ID" value="NC_014364.1"/>
</dbReference>
<dbReference type="Proteomes" id="UP000002318">
    <property type="component" value="Chromosome"/>
</dbReference>
<dbReference type="InterPro" id="IPR006680">
    <property type="entry name" value="Amidohydro-rel"/>
</dbReference>
<dbReference type="Gene3D" id="2.30.40.10">
    <property type="entry name" value="Urease, subunit C, domain 1"/>
    <property type="match status" value="1"/>
</dbReference>
<dbReference type="InterPro" id="IPR050287">
    <property type="entry name" value="MTA/SAH_deaminase"/>
</dbReference>
<dbReference type="InterPro" id="IPR032466">
    <property type="entry name" value="Metal_Hydrolase"/>
</dbReference>
<organism evidence="2 3">
    <name type="scientific">Sediminispirochaeta smaragdinae (strain DSM 11293 / JCM 15392 / SEBR 4228)</name>
    <name type="common">Spirochaeta smaragdinae</name>
    <dbReference type="NCBI Taxonomy" id="573413"/>
    <lineage>
        <taxon>Bacteria</taxon>
        <taxon>Pseudomonadati</taxon>
        <taxon>Spirochaetota</taxon>
        <taxon>Spirochaetia</taxon>
        <taxon>Spirochaetales</taxon>
        <taxon>Spirochaetaceae</taxon>
        <taxon>Sediminispirochaeta</taxon>
    </lineage>
</organism>
<sequence>MNEVPSCRSVLIYGTAVLLPDGWIEPGYIYLKHGVVEQLGAGDAPQGLSQEADTVIHAPNRAVVPGLTNAHTHFAQTFMRGLASGRPLLRWLKERIWPLQAAFTADDMNLAARLGILENIRCGATHITDHHKVTYTPEHTHVVCKAADDMGVYMTLARSWSDIGAGAEEPRQILDHLASLYSTWKGERIAIANGPLAAWRCSARTLLESHELALNNGSFSHIHIAESLDEMEMSGEKYQMSPFAWLDSLGILDARMQLVHAVWADEHDVDRIAGSGAIVIHCPVSNEVLGSGIAPLSTFLARDVRILLGTDGPASNDTQDIFETIKASLLLSRVSTHNANSLSPTEALHMALDGRRIEKGGAADLIIVNLDHPRATPVHDYDSALTLCCHGSDVETVIVDGKILMYDNKVLVEDEESLLSECRERVKFLRERVGLE</sequence>